<dbReference type="SUPFAM" id="SSF50729">
    <property type="entry name" value="PH domain-like"/>
    <property type="match status" value="1"/>
</dbReference>
<dbReference type="GO" id="GO:0032587">
    <property type="term" value="C:ruffle membrane"/>
    <property type="evidence" value="ECO:0007669"/>
    <property type="project" value="TreeGrafter"/>
</dbReference>
<dbReference type="Pfam" id="PF08416">
    <property type="entry name" value="PTB"/>
    <property type="match status" value="1"/>
</dbReference>
<dbReference type="GO" id="GO:1900029">
    <property type="term" value="P:positive regulation of ruffle assembly"/>
    <property type="evidence" value="ECO:0007669"/>
    <property type="project" value="TreeGrafter"/>
</dbReference>
<dbReference type="Ensembl" id="ENSSMRT00000027861.1">
    <property type="protein sequence ID" value="ENSSMRP00000023781.1"/>
    <property type="gene ID" value="ENSSMRG00000018452.1"/>
</dbReference>
<name>A0A8D0DYJ7_SALMN</name>
<proteinExistence type="predicted"/>
<keyword evidence="3" id="KW-1185">Reference proteome</keyword>
<reference evidence="2" key="1">
    <citation type="submission" date="2025-08" db="UniProtKB">
        <authorList>
            <consortium name="Ensembl"/>
        </authorList>
    </citation>
    <scope>IDENTIFICATION</scope>
</reference>
<feature type="domain" description="PTB" evidence="1">
    <location>
        <begin position="35"/>
        <end position="146"/>
    </location>
</feature>
<dbReference type="Gene3D" id="2.30.29.30">
    <property type="entry name" value="Pleckstrin-homology domain (PH domain)/Phosphotyrosine-binding domain (PTB)"/>
    <property type="match status" value="1"/>
</dbReference>
<accession>A0A8D0DYJ7</accession>
<dbReference type="GO" id="GO:0035023">
    <property type="term" value="P:regulation of Rho protein signal transduction"/>
    <property type="evidence" value="ECO:0007669"/>
    <property type="project" value="TreeGrafter"/>
</dbReference>
<dbReference type="GO" id="GO:0003779">
    <property type="term" value="F:actin binding"/>
    <property type="evidence" value="ECO:0007669"/>
    <property type="project" value="TreeGrafter"/>
</dbReference>
<dbReference type="InterPro" id="IPR039801">
    <property type="entry name" value="EPS8-like"/>
</dbReference>
<sequence length="170" mass="19782">MLFSIPDYFLHSFCVIADQRKQYTESALKNQHELQHRVEHLLTGNVDGKEISNVEDCIKCLKMMDAQDQVWGQDMLLQVKNHKLLLTDIESQELDSYPLERIQECSYVLDSGIYNSILAITVKQMNPPRISIMLFQCEEIGVSNPRLSNWKIRSREPLKAGKRKTKKESR</sequence>
<dbReference type="GeneTree" id="ENSGT00940000158169"/>
<reference evidence="2" key="2">
    <citation type="submission" date="2025-09" db="UniProtKB">
        <authorList>
            <consortium name="Ensembl"/>
        </authorList>
    </citation>
    <scope>IDENTIFICATION</scope>
</reference>
<dbReference type="PANTHER" id="PTHR12287">
    <property type="entry name" value="EPIDERMAL GROWTH FACTOR RECEPTOR KINASE SUBSTRATE EPS8-RELATED PROTEIN"/>
    <property type="match status" value="1"/>
</dbReference>
<evidence type="ECO:0000259" key="1">
    <source>
        <dbReference type="Pfam" id="PF08416"/>
    </source>
</evidence>
<dbReference type="OMA" id="PPRISIM"/>
<protein>
    <recommendedName>
        <fullName evidence="1">PTB domain-containing protein</fullName>
    </recommendedName>
</protein>
<evidence type="ECO:0000313" key="3">
    <source>
        <dbReference type="Proteomes" id="UP000694421"/>
    </source>
</evidence>
<evidence type="ECO:0000313" key="2">
    <source>
        <dbReference type="Ensembl" id="ENSSMRP00000023781.1"/>
    </source>
</evidence>
<dbReference type="GO" id="GO:0007266">
    <property type="term" value="P:Rho protein signal transduction"/>
    <property type="evidence" value="ECO:0007669"/>
    <property type="project" value="TreeGrafter"/>
</dbReference>
<dbReference type="InterPro" id="IPR013625">
    <property type="entry name" value="PTB"/>
</dbReference>
<dbReference type="Proteomes" id="UP000694421">
    <property type="component" value="Unplaced"/>
</dbReference>
<dbReference type="GO" id="GO:0031982">
    <property type="term" value="C:vesicle"/>
    <property type="evidence" value="ECO:0007669"/>
    <property type="project" value="TreeGrafter"/>
</dbReference>
<dbReference type="AlphaFoldDB" id="A0A8D0DYJ7"/>
<organism evidence="2 3">
    <name type="scientific">Salvator merianae</name>
    <name type="common">Argentine black and white tegu</name>
    <name type="synonym">Tupinambis merianae</name>
    <dbReference type="NCBI Taxonomy" id="96440"/>
    <lineage>
        <taxon>Eukaryota</taxon>
        <taxon>Metazoa</taxon>
        <taxon>Chordata</taxon>
        <taxon>Craniata</taxon>
        <taxon>Vertebrata</taxon>
        <taxon>Euteleostomi</taxon>
        <taxon>Lepidosauria</taxon>
        <taxon>Squamata</taxon>
        <taxon>Bifurcata</taxon>
        <taxon>Unidentata</taxon>
        <taxon>Episquamata</taxon>
        <taxon>Laterata</taxon>
        <taxon>Teiioidea</taxon>
        <taxon>Teiidae</taxon>
        <taxon>Salvator</taxon>
    </lineage>
</organism>
<dbReference type="InterPro" id="IPR011993">
    <property type="entry name" value="PH-like_dom_sf"/>
</dbReference>
<dbReference type="PANTHER" id="PTHR12287:SF22">
    <property type="entry name" value="EPIDERMAL GROWTH FACTOR RECEPTOR KINASE SUBSTRATE 8-LIKE PROTEIN 3"/>
    <property type="match status" value="1"/>
</dbReference>